<feature type="compositionally biased region" description="Basic and acidic residues" evidence="1">
    <location>
        <begin position="71"/>
        <end position="88"/>
    </location>
</feature>
<feature type="compositionally biased region" description="Polar residues" evidence="1">
    <location>
        <begin position="51"/>
        <end position="68"/>
    </location>
</feature>
<sequence length="150" mass="17236">MESCSMWLDSRVIVRLLFKCPSSTNHSRVRRHASGRPYLFRTVMESRDTKVSSNRNASSWPDLTTISARPQPDHWRPKTVRTERRVDDQFTSQSLTKSTGTGDAHQPIRASISPPDRFTLLISEFSWVNGNPRFAPNRPVYFMGTFYGTN</sequence>
<evidence type="ECO:0000256" key="1">
    <source>
        <dbReference type="SAM" id="MobiDB-lite"/>
    </source>
</evidence>
<accession>A0A183AMY2</accession>
<keyword evidence="3" id="KW-1185">Reference proteome</keyword>
<dbReference type="Proteomes" id="UP000272942">
    <property type="component" value="Unassembled WGS sequence"/>
</dbReference>
<evidence type="ECO:0000313" key="2">
    <source>
        <dbReference type="EMBL" id="VDP83236.1"/>
    </source>
</evidence>
<evidence type="ECO:0000313" key="3">
    <source>
        <dbReference type="Proteomes" id="UP000272942"/>
    </source>
</evidence>
<dbReference type="EMBL" id="UZAN01045809">
    <property type="protein sequence ID" value="VDP83236.1"/>
    <property type="molecule type" value="Genomic_DNA"/>
</dbReference>
<feature type="region of interest" description="Disordered" evidence="1">
    <location>
        <begin position="50"/>
        <end position="110"/>
    </location>
</feature>
<evidence type="ECO:0000313" key="4">
    <source>
        <dbReference type="WBParaSite" id="ECPE_0000834301-mRNA-1"/>
    </source>
</evidence>
<organism evidence="4">
    <name type="scientific">Echinostoma caproni</name>
    <dbReference type="NCBI Taxonomy" id="27848"/>
    <lineage>
        <taxon>Eukaryota</taxon>
        <taxon>Metazoa</taxon>
        <taxon>Spiralia</taxon>
        <taxon>Lophotrochozoa</taxon>
        <taxon>Platyhelminthes</taxon>
        <taxon>Trematoda</taxon>
        <taxon>Digenea</taxon>
        <taxon>Plagiorchiida</taxon>
        <taxon>Echinostomata</taxon>
        <taxon>Echinostomatoidea</taxon>
        <taxon>Echinostomatidae</taxon>
        <taxon>Echinostoma</taxon>
    </lineage>
</organism>
<name>A0A183AMY2_9TREM</name>
<dbReference type="AlphaFoldDB" id="A0A183AMY2"/>
<feature type="compositionally biased region" description="Polar residues" evidence="1">
    <location>
        <begin position="89"/>
        <end position="101"/>
    </location>
</feature>
<protein>
    <submittedName>
        <fullName evidence="2 4">Uncharacterized protein</fullName>
    </submittedName>
</protein>
<dbReference type="OrthoDB" id="6269092at2759"/>
<reference evidence="2 3" key="2">
    <citation type="submission" date="2018-11" db="EMBL/GenBank/DDBJ databases">
        <authorList>
            <consortium name="Pathogen Informatics"/>
        </authorList>
    </citation>
    <scope>NUCLEOTIDE SEQUENCE [LARGE SCALE GENOMIC DNA]</scope>
    <source>
        <strain evidence="2 3">Egypt</strain>
    </source>
</reference>
<dbReference type="WBParaSite" id="ECPE_0000834301-mRNA-1">
    <property type="protein sequence ID" value="ECPE_0000834301-mRNA-1"/>
    <property type="gene ID" value="ECPE_0000834301"/>
</dbReference>
<proteinExistence type="predicted"/>
<reference evidence="4" key="1">
    <citation type="submission" date="2016-06" db="UniProtKB">
        <authorList>
            <consortium name="WormBaseParasite"/>
        </authorList>
    </citation>
    <scope>IDENTIFICATION</scope>
</reference>
<gene>
    <name evidence="2" type="ORF">ECPE_LOCUS8317</name>
</gene>